<reference evidence="2 3" key="1">
    <citation type="submission" date="2016-10" db="EMBL/GenBank/DDBJ databases">
        <authorList>
            <person name="de Groot N.N."/>
        </authorList>
    </citation>
    <scope>NUCLEOTIDE SEQUENCE [LARGE SCALE GENOMIC DNA]</scope>
    <source>
        <strain evidence="2 3">DSM 23310</strain>
    </source>
</reference>
<dbReference type="Pfam" id="PF16552">
    <property type="entry name" value="OAM_alpha"/>
    <property type="match status" value="1"/>
</dbReference>
<dbReference type="InterPro" id="IPR015130">
    <property type="entry name" value="Lys-AminoMut_A"/>
</dbReference>
<dbReference type="SUPFAM" id="SSF51703">
    <property type="entry name" value="Cobalamin (vitamin B12)-dependent enzymes"/>
    <property type="match status" value="1"/>
</dbReference>
<evidence type="ECO:0000259" key="1">
    <source>
        <dbReference type="Pfam" id="PF16552"/>
    </source>
</evidence>
<dbReference type="RefSeq" id="WP_093750543.1">
    <property type="nucleotide sequence ID" value="NZ_BSYN01000002.1"/>
</dbReference>
<dbReference type="Gene3D" id="6.10.250.2220">
    <property type="match status" value="1"/>
</dbReference>
<organism evidence="2 3">
    <name type="scientific">Tepidimicrobium xylanilyticum</name>
    <dbReference type="NCBI Taxonomy" id="1123352"/>
    <lineage>
        <taxon>Bacteria</taxon>
        <taxon>Bacillati</taxon>
        <taxon>Bacillota</taxon>
        <taxon>Tissierellia</taxon>
        <taxon>Tissierellales</taxon>
        <taxon>Tepidimicrobiaceae</taxon>
        <taxon>Tepidimicrobium</taxon>
    </lineage>
</organism>
<feature type="domain" description="D-Lysine 5,6-aminomutase alpha subunit" evidence="1">
    <location>
        <begin position="2"/>
        <end position="116"/>
    </location>
</feature>
<protein>
    <submittedName>
        <fullName evidence="2">D-ornithine 4,5-aminomutase S subunit</fullName>
    </submittedName>
</protein>
<proteinExistence type="predicted"/>
<keyword evidence="3" id="KW-1185">Reference proteome</keyword>
<accession>A0A1H2SN17</accession>
<sequence>MKREDDFQERRKHLAHLTEEELEKRFWELAEKIVDPLIELAEKNTTPSIERSVLLRMGFSSLEAKSIVEGAIDRGLLGKGAGHIVYKLAKEKGMEIRETGLKLAEGKMWDEVVALFRGGER</sequence>
<evidence type="ECO:0000313" key="2">
    <source>
        <dbReference type="EMBL" id="SDW33053.1"/>
    </source>
</evidence>
<name>A0A1H2SN17_9FIRM</name>
<dbReference type="InterPro" id="IPR016176">
    <property type="entry name" value="Cbl-dep_enz_cat"/>
</dbReference>
<dbReference type="GO" id="GO:0003824">
    <property type="term" value="F:catalytic activity"/>
    <property type="evidence" value="ECO:0007669"/>
    <property type="project" value="InterPro"/>
</dbReference>
<dbReference type="OrthoDB" id="5147116at2"/>
<dbReference type="AlphaFoldDB" id="A0A1H2SN17"/>
<dbReference type="GO" id="GO:0031419">
    <property type="term" value="F:cobalamin binding"/>
    <property type="evidence" value="ECO:0007669"/>
    <property type="project" value="InterPro"/>
</dbReference>
<dbReference type="EMBL" id="FNNG01000002">
    <property type="protein sequence ID" value="SDW33053.1"/>
    <property type="molecule type" value="Genomic_DNA"/>
</dbReference>
<dbReference type="Proteomes" id="UP000198828">
    <property type="component" value="Unassembled WGS sequence"/>
</dbReference>
<gene>
    <name evidence="2" type="ORF">SAMN05660923_00496</name>
</gene>
<evidence type="ECO:0000313" key="3">
    <source>
        <dbReference type="Proteomes" id="UP000198828"/>
    </source>
</evidence>
<dbReference type="Gene3D" id="1.10.8.1000">
    <property type="entry name" value="Ornithine 4,5 aminomutase S component, alpha subunit-like"/>
    <property type="match status" value="1"/>
</dbReference>